<keyword evidence="3" id="KW-0804">Transcription</keyword>
<accession>A0ABU3WPT7</accession>
<dbReference type="InterPro" id="IPR001647">
    <property type="entry name" value="HTH_TetR"/>
</dbReference>
<evidence type="ECO:0000313" key="6">
    <source>
        <dbReference type="EMBL" id="MDV2476012.1"/>
    </source>
</evidence>
<dbReference type="SUPFAM" id="SSF46689">
    <property type="entry name" value="Homeodomain-like"/>
    <property type="match status" value="1"/>
</dbReference>
<dbReference type="InterPro" id="IPR009057">
    <property type="entry name" value="Homeodomain-like_sf"/>
</dbReference>
<feature type="DNA-binding region" description="H-T-H motif" evidence="4">
    <location>
        <begin position="92"/>
        <end position="111"/>
    </location>
</feature>
<keyword evidence="1" id="KW-0805">Transcription regulation</keyword>
<keyword evidence="2 4" id="KW-0238">DNA-binding</keyword>
<sequence>MEGPPDRSNSSAHLYTQLVLQHPPAACQHVCDRRYTDIRSPEATLPRLESVSVAPVPVPEPTTRAARKERTRRALLDAALELSADRTFSAVSLREVAREAGIVPTAFYRHFASMDELGVTLAADTMGVLRQVLRDARRARSAGDNARASLAVLVEQIRAHKSSFRFLARERYGGLPEVSRAVNDQLRLLTGELAHDLGGMPGLGDWADDDLEMAASLLVVALLEVAVELVTVETPGGPDEAAVITRGEKQMRLIILGMGVWKSAHG</sequence>
<evidence type="ECO:0000256" key="4">
    <source>
        <dbReference type="PROSITE-ProRule" id="PRU00335"/>
    </source>
</evidence>
<protein>
    <submittedName>
        <fullName evidence="6">TetR family transcriptional regulator</fullName>
    </submittedName>
</protein>
<gene>
    <name evidence="6" type="ORF">F8M49_12800</name>
</gene>
<evidence type="ECO:0000256" key="1">
    <source>
        <dbReference type="ARBA" id="ARBA00023015"/>
    </source>
</evidence>
<dbReference type="InterPro" id="IPR054129">
    <property type="entry name" value="DesT_TetR_C"/>
</dbReference>
<feature type="domain" description="HTH tetR-type" evidence="5">
    <location>
        <begin position="69"/>
        <end position="129"/>
    </location>
</feature>
<evidence type="ECO:0000256" key="3">
    <source>
        <dbReference type="ARBA" id="ARBA00023163"/>
    </source>
</evidence>
<dbReference type="Pfam" id="PF21943">
    <property type="entry name" value="TetR_C_46"/>
    <property type="match status" value="1"/>
</dbReference>
<dbReference type="PROSITE" id="PS50977">
    <property type="entry name" value="HTH_TETR_2"/>
    <property type="match status" value="1"/>
</dbReference>
<keyword evidence="7" id="KW-1185">Reference proteome</keyword>
<dbReference type="InterPro" id="IPR050692">
    <property type="entry name" value="HTH_transcr_repressor_FabR"/>
</dbReference>
<evidence type="ECO:0000313" key="7">
    <source>
        <dbReference type="Proteomes" id="UP001275440"/>
    </source>
</evidence>
<dbReference type="Pfam" id="PF00440">
    <property type="entry name" value="TetR_N"/>
    <property type="match status" value="1"/>
</dbReference>
<dbReference type="PANTHER" id="PTHR47752">
    <property type="entry name" value="HTH-TYPE TRANSCRIPTIONAL REPRESSOR FABR"/>
    <property type="match status" value="1"/>
</dbReference>
<evidence type="ECO:0000256" key="2">
    <source>
        <dbReference type="ARBA" id="ARBA00023125"/>
    </source>
</evidence>
<dbReference type="Proteomes" id="UP001275440">
    <property type="component" value="Unassembled WGS sequence"/>
</dbReference>
<organism evidence="6 7">
    <name type="scientific">Rhodococcus zopfii</name>
    <dbReference type="NCBI Taxonomy" id="43772"/>
    <lineage>
        <taxon>Bacteria</taxon>
        <taxon>Bacillati</taxon>
        <taxon>Actinomycetota</taxon>
        <taxon>Actinomycetes</taxon>
        <taxon>Mycobacteriales</taxon>
        <taxon>Nocardiaceae</taxon>
        <taxon>Rhodococcus</taxon>
    </lineage>
</organism>
<dbReference type="PANTHER" id="PTHR47752:SF1">
    <property type="entry name" value="HTH-TYPE TRANSCRIPTIONAL REPRESSOR FABR"/>
    <property type="match status" value="1"/>
</dbReference>
<reference evidence="6 7" key="1">
    <citation type="submission" date="2019-10" db="EMBL/GenBank/DDBJ databases">
        <title>Draft Genome Assembly of Rhodococcus zopfii DSM44189.</title>
        <authorList>
            <person name="Sutton J.M."/>
            <person name="Akob D.M."/>
            <person name="Bushman T.J."/>
        </authorList>
    </citation>
    <scope>NUCLEOTIDE SEQUENCE [LARGE SCALE GENOMIC DNA]</scope>
    <source>
        <strain evidence="6 7">DSM 44189</strain>
    </source>
</reference>
<proteinExistence type="predicted"/>
<name>A0ABU3WPT7_9NOCA</name>
<evidence type="ECO:0000259" key="5">
    <source>
        <dbReference type="PROSITE" id="PS50977"/>
    </source>
</evidence>
<dbReference type="Gene3D" id="1.10.357.10">
    <property type="entry name" value="Tetracycline Repressor, domain 2"/>
    <property type="match status" value="1"/>
</dbReference>
<dbReference type="PRINTS" id="PR00455">
    <property type="entry name" value="HTHTETR"/>
</dbReference>
<comment type="caution">
    <text evidence="6">The sequence shown here is derived from an EMBL/GenBank/DDBJ whole genome shotgun (WGS) entry which is preliminary data.</text>
</comment>
<dbReference type="EMBL" id="WBMO01000001">
    <property type="protein sequence ID" value="MDV2476012.1"/>
    <property type="molecule type" value="Genomic_DNA"/>
</dbReference>
<dbReference type="Gene3D" id="1.10.10.60">
    <property type="entry name" value="Homeodomain-like"/>
    <property type="match status" value="1"/>
</dbReference>